<evidence type="ECO:0000256" key="6">
    <source>
        <dbReference type="ARBA" id="ARBA00022695"/>
    </source>
</evidence>
<sequence length="219" mass="25004">MAIAEISRIIIYGLGMKAKKIGLLGGSFDPIHFGHLNLALELKEKKSLDEVWLIPAQINPHKTDTQPVSFEHRFEMARLAIEGVPHFFLNDLESKRLPPSYTIDTLRLLIENDRNQGLSNQFYLLLGEDGIRYFSRWHLAEEIVRLVPLAIGSRFNPDLTSLLSHSEAIQAAIRKGLTQTRRIDISSTELRERLSKKLYCGHLMPSLVLRYIEKNGLYA</sequence>
<dbReference type="InParanoid" id="A0A0U5J857"/>
<evidence type="ECO:0000256" key="1">
    <source>
        <dbReference type="ARBA" id="ARBA00002324"/>
    </source>
</evidence>
<dbReference type="InterPro" id="IPR014729">
    <property type="entry name" value="Rossmann-like_a/b/a_fold"/>
</dbReference>
<name>A0A0U5J857_9BACT</name>
<dbReference type="PATRIC" id="fig|389348.3.peg.699"/>
<keyword evidence="9 11" id="KW-0520">NAD</keyword>
<evidence type="ECO:0000256" key="11">
    <source>
        <dbReference type="HAMAP-Rule" id="MF_00244"/>
    </source>
</evidence>
<dbReference type="Proteomes" id="UP000069902">
    <property type="component" value="Chromosome cPNK"/>
</dbReference>
<evidence type="ECO:0000256" key="3">
    <source>
        <dbReference type="ARBA" id="ARBA00009014"/>
    </source>
</evidence>
<dbReference type="UniPathway" id="UPA00253">
    <property type="reaction ID" value="UER00332"/>
</dbReference>
<evidence type="ECO:0000256" key="7">
    <source>
        <dbReference type="ARBA" id="ARBA00022741"/>
    </source>
</evidence>
<dbReference type="FunCoup" id="A0A0U5J857">
    <property type="interactions" value="254"/>
</dbReference>
<dbReference type="SUPFAM" id="SSF52374">
    <property type="entry name" value="Nucleotidylyl transferase"/>
    <property type="match status" value="1"/>
</dbReference>
<dbReference type="GO" id="GO:0009435">
    <property type="term" value="P:NAD+ biosynthetic process"/>
    <property type="evidence" value="ECO:0007669"/>
    <property type="project" value="UniProtKB-UniRule"/>
</dbReference>
<dbReference type="STRING" id="389348.PNK_0638"/>
<dbReference type="PANTHER" id="PTHR39321">
    <property type="entry name" value="NICOTINATE-NUCLEOTIDE ADENYLYLTRANSFERASE-RELATED"/>
    <property type="match status" value="1"/>
</dbReference>
<evidence type="ECO:0000313" key="14">
    <source>
        <dbReference type="Proteomes" id="UP000069902"/>
    </source>
</evidence>
<evidence type="ECO:0000256" key="9">
    <source>
        <dbReference type="ARBA" id="ARBA00023027"/>
    </source>
</evidence>
<evidence type="ECO:0000256" key="4">
    <source>
        <dbReference type="ARBA" id="ARBA00022642"/>
    </source>
</evidence>
<feature type="domain" description="Cytidyltransferase-like" evidence="12">
    <location>
        <begin position="23"/>
        <end position="193"/>
    </location>
</feature>
<dbReference type="Gene3D" id="3.40.50.620">
    <property type="entry name" value="HUPs"/>
    <property type="match status" value="1"/>
</dbReference>
<dbReference type="InterPro" id="IPR005248">
    <property type="entry name" value="NadD/NMNAT"/>
</dbReference>
<evidence type="ECO:0000256" key="5">
    <source>
        <dbReference type="ARBA" id="ARBA00022679"/>
    </source>
</evidence>
<evidence type="ECO:0000256" key="10">
    <source>
        <dbReference type="ARBA" id="ARBA00048721"/>
    </source>
</evidence>
<proteinExistence type="inferred from homology"/>
<comment type="similarity">
    <text evidence="3 11">Belongs to the NadD family.</text>
</comment>
<dbReference type="NCBIfam" id="TIGR00125">
    <property type="entry name" value="cyt_tran_rel"/>
    <property type="match status" value="1"/>
</dbReference>
<gene>
    <name evidence="11" type="primary">nadD</name>
    <name evidence="13" type="ORF">PNK_0638</name>
</gene>
<reference evidence="14" key="1">
    <citation type="submission" date="2015-09" db="EMBL/GenBank/DDBJ databases">
        <authorList>
            <person name="Bertelli C."/>
        </authorList>
    </citation>
    <scope>NUCLEOTIDE SEQUENCE [LARGE SCALE GENOMIC DNA]</scope>
    <source>
        <strain evidence="14">KNic</strain>
    </source>
</reference>
<dbReference type="PANTHER" id="PTHR39321:SF3">
    <property type="entry name" value="PHOSPHOPANTETHEINE ADENYLYLTRANSFERASE"/>
    <property type="match status" value="1"/>
</dbReference>
<dbReference type="Pfam" id="PF01467">
    <property type="entry name" value="CTP_transf_like"/>
    <property type="match status" value="1"/>
</dbReference>
<dbReference type="HAMAP" id="MF_00244">
    <property type="entry name" value="NaMN_adenylyltr"/>
    <property type="match status" value="1"/>
</dbReference>
<dbReference type="EC" id="2.7.7.18" evidence="11"/>
<dbReference type="InterPro" id="IPR004821">
    <property type="entry name" value="Cyt_trans-like"/>
</dbReference>
<comment type="pathway">
    <text evidence="2 11">Cofactor biosynthesis; NAD(+) biosynthesis; deamido-NAD(+) from nicotinate D-ribonucleotide: step 1/1.</text>
</comment>
<comment type="catalytic activity">
    <reaction evidence="10 11">
        <text>nicotinate beta-D-ribonucleotide + ATP + H(+) = deamido-NAD(+) + diphosphate</text>
        <dbReference type="Rhea" id="RHEA:22860"/>
        <dbReference type="ChEBI" id="CHEBI:15378"/>
        <dbReference type="ChEBI" id="CHEBI:30616"/>
        <dbReference type="ChEBI" id="CHEBI:33019"/>
        <dbReference type="ChEBI" id="CHEBI:57502"/>
        <dbReference type="ChEBI" id="CHEBI:58437"/>
        <dbReference type="EC" id="2.7.7.18"/>
    </reaction>
</comment>
<dbReference type="EMBL" id="LN879502">
    <property type="protein sequence ID" value="CUI16265.1"/>
    <property type="molecule type" value="Genomic_DNA"/>
</dbReference>
<dbReference type="GO" id="GO:0005524">
    <property type="term" value="F:ATP binding"/>
    <property type="evidence" value="ECO:0007669"/>
    <property type="project" value="UniProtKB-KW"/>
</dbReference>
<evidence type="ECO:0000256" key="8">
    <source>
        <dbReference type="ARBA" id="ARBA00022840"/>
    </source>
</evidence>
<dbReference type="KEGG" id="pnl:PNK_0638"/>
<keyword evidence="5 11" id="KW-0808">Transferase</keyword>
<organism evidence="13 14">
    <name type="scientific">Candidatus Protochlamydia naegleriophila</name>
    <dbReference type="NCBI Taxonomy" id="389348"/>
    <lineage>
        <taxon>Bacteria</taxon>
        <taxon>Pseudomonadati</taxon>
        <taxon>Chlamydiota</taxon>
        <taxon>Chlamydiia</taxon>
        <taxon>Parachlamydiales</taxon>
        <taxon>Parachlamydiaceae</taxon>
        <taxon>Candidatus Protochlamydia</taxon>
    </lineage>
</organism>
<keyword evidence="7 11" id="KW-0547">Nucleotide-binding</keyword>
<keyword evidence="8 11" id="KW-0067">ATP-binding</keyword>
<keyword evidence="6 11" id="KW-0548">Nucleotidyltransferase</keyword>
<evidence type="ECO:0000259" key="12">
    <source>
        <dbReference type="Pfam" id="PF01467"/>
    </source>
</evidence>
<keyword evidence="4 11" id="KW-0662">Pyridine nucleotide biosynthesis</keyword>
<keyword evidence="14" id="KW-1185">Reference proteome</keyword>
<dbReference type="GO" id="GO:0004515">
    <property type="term" value="F:nicotinate-nucleotide adenylyltransferase activity"/>
    <property type="evidence" value="ECO:0007669"/>
    <property type="project" value="UniProtKB-UniRule"/>
</dbReference>
<protein>
    <recommendedName>
        <fullName evidence="11">Probable nicotinate-nucleotide adenylyltransferase</fullName>
        <ecNumber evidence="11">2.7.7.18</ecNumber>
    </recommendedName>
    <alternativeName>
        <fullName evidence="11">Deamido-NAD(+) diphosphorylase</fullName>
    </alternativeName>
    <alternativeName>
        <fullName evidence="11">Deamido-NAD(+) pyrophosphorylase</fullName>
    </alternativeName>
    <alternativeName>
        <fullName evidence="11">Nicotinate mononucleotide adenylyltransferase</fullName>
        <shortName evidence="11">NaMN adenylyltransferase</shortName>
    </alternativeName>
</protein>
<dbReference type="CDD" id="cd02165">
    <property type="entry name" value="NMNAT"/>
    <property type="match status" value="1"/>
</dbReference>
<dbReference type="NCBIfam" id="TIGR00482">
    <property type="entry name" value="nicotinate (nicotinamide) nucleotide adenylyltransferase"/>
    <property type="match status" value="1"/>
</dbReference>
<evidence type="ECO:0000256" key="2">
    <source>
        <dbReference type="ARBA" id="ARBA00005019"/>
    </source>
</evidence>
<comment type="function">
    <text evidence="1 11">Catalyzes the reversible adenylation of nicotinate mononucleotide (NaMN) to nicotinic acid adenine dinucleotide (NaAD).</text>
</comment>
<accession>A0A0U5J857</accession>
<dbReference type="AlphaFoldDB" id="A0A0U5J857"/>
<evidence type="ECO:0000313" key="13">
    <source>
        <dbReference type="EMBL" id="CUI16265.1"/>
    </source>
</evidence>